<organism evidence="3 4">
    <name type="scientific">Moraxella lacunata</name>
    <dbReference type="NCBI Taxonomy" id="477"/>
    <lineage>
        <taxon>Bacteria</taxon>
        <taxon>Pseudomonadati</taxon>
        <taxon>Pseudomonadota</taxon>
        <taxon>Gammaproteobacteria</taxon>
        <taxon>Moraxellales</taxon>
        <taxon>Moraxellaceae</taxon>
        <taxon>Moraxella</taxon>
    </lineage>
</organism>
<sequence length="408" mass="43849">MKATMKDVFYHTPSIRALSALFLCLSVTLTACNDKYPKANMPDTPLEQPLEIIIEPKKVAMADGWAAGIKNDGTLWTWGGSGNNLAVGGFDPTPKQVQDINDAVAVSGDTGHMLLLRKDGSVWGWGFNYDGVVDPTDSNTAIYKLRKIEGLTDIVDISAGGSNSIFVTKTGEVYVLGGKTLGWANGIEEPLKEPTKLENMTNIIRVESMAGGVVALNDKGEVYTMGVGSLGRTVEPLPKDAIPYHPAQKVDLPRKAVDISVSTSASMALLDNGEVWVWGDNSGGRLALPKGQHPELPIKHPTLNRIVNIGDRSAVDVDGNLYIWGEIGYGSYNAPSTTIYRTPIKIAENMNNPALLVNGNDASGVLTKDGELYAWGWFSGMIGTGESRQGQASRDDVLTVQKSLFTTH</sequence>
<evidence type="ECO:0000256" key="1">
    <source>
        <dbReference type="ARBA" id="ARBA00022737"/>
    </source>
</evidence>
<dbReference type="PANTHER" id="PTHR22870">
    <property type="entry name" value="REGULATOR OF CHROMOSOME CONDENSATION"/>
    <property type="match status" value="1"/>
</dbReference>
<keyword evidence="1" id="KW-0677">Repeat</keyword>
<dbReference type="InterPro" id="IPR051210">
    <property type="entry name" value="Ub_ligase/GEF_domain"/>
</dbReference>
<dbReference type="SUPFAM" id="SSF50985">
    <property type="entry name" value="RCC1/BLIP-II"/>
    <property type="match status" value="1"/>
</dbReference>
<proteinExistence type="predicted"/>
<dbReference type="PROSITE" id="PS51257">
    <property type="entry name" value="PROKAR_LIPOPROTEIN"/>
    <property type="match status" value="1"/>
</dbReference>
<protein>
    <submittedName>
        <fullName evidence="3">Cell cycle control protein</fullName>
    </submittedName>
</protein>
<keyword evidence="2" id="KW-0732">Signal</keyword>
<evidence type="ECO:0000313" key="3">
    <source>
        <dbReference type="EMBL" id="STZ62968.1"/>
    </source>
</evidence>
<reference evidence="3 4" key="1">
    <citation type="submission" date="2018-06" db="EMBL/GenBank/DDBJ databases">
        <authorList>
            <consortium name="Pathogen Informatics"/>
            <person name="Doyle S."/>
        </authorList>
    </citation>
    <scope>NUCLEOTIDE SEQUENCE [LARGE SCALE GENOMIC DNA]</scope>
    <source>
        <strain evidence="3 4">NCTC10359</strain>
    </source>
</reference>
<dbReference type="AlphaFoldDB" id="A0A378TQA3"/>
<accession>A0A378TQA3</accession>
<evidence type="ECO:0000256" key="2">
    <source>
        <dbReference type="SAM" id="SignalP"/>
    </source>
</evidence>
<dbReference type="PANTHER" id="PTHR22870:SF408">
    <property type="entry name" value="OS09G0560450 PROTEIN"/>
    <property type="match status" value="1"/>
</dbReference>
<feature type="signal peptide" evidence="2">
    <location>
        <begin position="1"/>
        <end position="31"/>
    </location>
</feature>
<dbReference type="Pfam" id="PF13540">
    <property type="entry name" value="RCC1_2"/>
    <property type="match status" value="1"/>
</dbReference>
<evidence type="ECO:0000313" key="4">
    <source>
        <dbReference type="Proteomes" id="UP000254437"/>
    </source>
</evidence>
<dbReference type="EMBL" id="UGQU01000002">
    <property type="protein sequence ID" value="STZ62968.1"/>
    <property type="molecule type" value="Genomic_DNA"/>
</dbReference>
<gene>
    <name evidence="3" type="ORF">NCTC10359_01374</name>
</gene>
<feature type="chain" id="PRO_5016707276" evidence="2">
    <location>
        <begin position="32"/>
        <end position="408"/>
    </location>
</feature>
<dbReference type="Gene3D" id="2.130.10.30">
    <property type="entry name" value="Regulator of chromosome condensation 1/beta-lactamase-inhibitor protein II"/>
    <property type="match status" value="3"/>
</dbReference>
<dbReference type="RefSeq" id="WP_115006855.1">
    <property type="nucleotide sequence ID" value="NZ_UGQU01000002.1"/>
</dbReference>
<dbReference type="InterPro" id="IPR009091">
    <property type="entry name" value="RCC1/BLIP-II"/>
</dbReference>
<name>A0A378TQA3_MORLA</name>
<dbReference type="Proteomes" id="UP000254437">
    <property type="component" value="Unassembled WGS sequence"/>
</dbReference>